<comment type="caution">
    <text evidence="1">The sequence shown here is derived from an EMBL/GenBank/DDBJ whole genome shotgun (WGS) entry which is preliminary data.</text>
</comment>
<reference evidence="1 2" key="1">
    <citation type="journal article" date="2018" name="Mol. Biol. Evol.">
        <title>Analysis of the draft genome of the red seaweed Gracilariopsis chorda provides insights into genome size evolution in Rhodophyta.</title>
        <authorList>
            <person name="Lee J."/>
            <person name="Yang E.C."/>
            <person name="Graf L."/>
            <person name="Yang J.H."/>
            <person name="Qiu H."/>
            <person name="Zel Zion U."/>
            <person name="Chan C.X."/>
            <person name="Stephens T.G."/>
            <person name="Weber A.P.M."/>
            <person name="Boo G.H."/>
            <person name="Boo S.M."/>
            <person name="Kim K.M."/>
            <person name="Shin Y."/>
            <person name="Jung M."/>
            <person name="Lee S.J."/>
            <person name="Yim H.S."/>
            <person name="Lee J.H."/>
            <person name="Bhattacharya D."/>
            <person name="Yoon H.S."/>
        </authorList>
    </citation>
    <scope>NUCLEOTIDE SEQUENCE [LARGE SCALE GENOMIC DNA]</scope>
    <source>
        <strain evidence="1 2">SKKU-2015</strain>
        <tissue evidence="1">Whole body</tissue>
    </source>
</reference>
<protein>
    <submittedName>
        <fullName evidence="1">Uncharacterized protein</fullName>
    </submittedName>
</protein>
<accession>A0A2V3J568</accession>
<keyword evidence="2" id="KW-1185">Reference proteome</keyword>
<sequence>MQPLDLCNLEDLQKLDPFVAAPVAISEVLEDGSSPTLPSRELSQLGDIAPAPAHEDGEHDGVSIRNVVRFFDTQMSQFLCISTYAVLDTMELAKSFALLFETNRSNTVRVMLLAVTSRESETNELVRGDLTSQKRTRHTCADAYCTTRYCIRGKGVGRAAFFAIVQMHSRTCNRFGKMVASSERFQIDDGGAKAHGKGTLTVQSVVALAFLKRYGKMKLYRALSTEVLLKKTL</sequence>
<dbReference type="AlphaFoldDB" id="A0A2V3J568"/>
<dbReference type="Proteomes" id="UP000247409">
    <property type="component" value="Unassembled WGS sequence"/>
</dbReference>
<organism evidence="1 2">
    <name type="scientific">Gracilariopsis chorda</name>
    <dbReference type="NCBI Taxonomy" id="448386"/>
    <lineage>
        <taxon>Eukaryota</taxon>
        <taxon>Rhodophyta</taxon>
        <taxon>Florideophyceae</taxon>
        <taxon>Rhodymeniophycidae</taxon>
        <taxon>Gracilariales</taxon>
        <taxon>Gracilariaceae</taxon>
        <taxon>Gracilariopsis</taxon>
    </lineage>
</organism>
<evidence type="ECO:0000313" key="2">
    <source>
        <dbReference type="Proteomes" id="UP000247409"/>
    </source>
</evidence>
<proteinExistence type="predicted"/>
<gene>
    <name evidence="1" type="ORF">BWQ96_00648</name>
</gene>
<name>A0A2V3J568_9FLOR</name>
<evidence type="ECO:0000313" key="1">
    <source>
        <dbReference type="EMBL" id="PXF49578.1"/>
    </source>
</evidence>
<dbReference type="EMBL" id="NBIV01000004">
    <property type="protein sequence ID" value="PXF49578.1"/>
    <property type="molecule type" value="Genomic_DNA"/>
</dbReference>